<dbReference type="InterPro" id="IPR017946">
    <property type="entry name" value="PLC-like_Pdiesterase_TIM-brl"/>
</dbReference>
<dbReference type="GO" id="GO:0006629">
    <property type="term" value="P:lipid metabolic process"/>
    <property type="evidence" value="ECO:0007669"/>
    <property type="project" value="InterPro"/>
</dbReference>
<dbReference type="GO" id="GO:0008081">
    <property type="term" value="F:phosphoric diester hydrolase activity"/>
    <property type="evidence" value="ECO:0007669"/>
    <property type="project" value="InterPro"/>
</dbReference>
<reference evidence="5" key="1">
    <citation type="submission" date="2016-06" db="EMBL/GenBank/DDBJ databases">
        <authorList>
            <person name="Varghese N."/>
            <person name="Submissions Spin"/>
        </authorList>
    </citation>
    <scope>NUCLEOTIDE SEQUENCE [LARGE SCALE GENOMIC DNA]</scope>
    <source>
        <strain evidence="5">DSM 44151</strain>
    </source>
</reference>
<dbReference type="InterPro" id="IPR030395">
    <property type="entry name" value="GP_PDE_dom"/>
</dbReference>
<dbReference type="Gene3D" id="2.60.40.1260">
    <property type="entry name" value="Lamin Tail domain"/>
    <property type="match status" value="1"/>
</dbReference>
<dbReference type="PANTHER" id="PTHR46211">
    <property type="entry name" value="GLYCEROPHOSPHORYL DIESTER PHOSPHODIESTERASE"/>
    <property type="match status" value="1"/>
</dbReference>
<dbReference type="EMBL" id="FMIB01000002">
    <property type="protein sequence ID" value="SCL49878.1"/>
    <property type="molecule type" value="Genomic_DNA"/>
</dbReference>
<dbReference type="PROSITE" id="PS51841">
    <property type="entry name" value="LTD"/>
    <property type="match status" value="1"/>
</dbReference>
<proteinExistence type="predicted"/>
<dbReference type="OrthoDB" id="9758957at2"/>
<feature type="compositionally biased region" description="Low complexity" evidence="1">
    <location>
        <begin position="8"/>
        <end position="30"/>
    </location>
</feature>
<dbReference type="RefSeq" id="WP_091307440.1">
    <property type="nucleotide sequence ID" value="NZ_FMIB01000002.1"/>
</dbReference>
<dbReference type="PANTHER" id="PTHR46211:SF1">
    <property type="entry name" value="GLYCEROPHOSPHODIESTER PHOSPHODIESTERASE, CYTOPLASMIC"/>
    <property type="match status" value="1"/>
</dbReference>
<gene>
    <name evidence="4" type="ORF">GA0070603_0864</name>
</gene>
<dbReference type="Pfam" id="PF00932">
    <property type="entry name" value="LTD"/>
    <property type="match status" value="1"/>
</dbReference>
<evidence type="ECO:0000313" key="4">
    <source>
        <dbReference type="EMBL" id="SCL49878.1"/>
    </source>
</evidence>
<dbReference type="AlphaFoldDB" id="A0A1C6U7G3"/>
<evidence type="ECO:0000256" key="1">
    <source>
        <dbReference type="SAM" id="MobiDB-lite"/>
    </source>
</evidence>
<dbReference type="Pfam" id="PF03009">
    <property type="entry name" value="GDPD"/>
    <property type="match status" value="1"/>
</dbReference>
<dbReference type="Proteomes" id="UP000198605">
    <property type="component" value="Unassembled WGS sequence"/>
</dbReference>
<feature type="region of interest" description="Disordered" evidence="1">
    <location>
        <begin position="1"/>
        <end position="48"/>
    </location>
</feature>
<dbReference type="InterPro" id="IPR036415">
    <property type="entry name" value="Lamin_tail_dom_sf"/>
</dbReference>
<evidence type="ECO:0000313" key="5">
    <source>
        <dbReference type="Proteomes" id="UP000198605"/>
    </source>
</evidence>
<accession>A0A1C6U7G3</accession>
<dbReference type="SUPFAM" id="SSF74853">
    <property type="entry name" value="Lamin A/C globular tail domain"/>
    <property type="match status" value="1"/>
</dbReference>
<feature type="domain" description="LTD" evidence="3">
    <location>
        <begin position="286"/>
        <end position="398"/>
    </location>
</feature>
<dbReference type="SUPFAM" id="SSF51695">
    <property type="entry name" value="PLC-like phosphodiesterases"/>
    <property type="match status" value="1"/>
</dbReference>
<protein>
    <submittedName>
        <fullName evidence="4">Glycerophosphoryl diester phosphodiesterase</fullName>
    </submittedName>
</protein>
<keyword evidence="5" id="KW-1185">Reference proteome</keyword>
<organism evidence="4 5">
    <name type="scientific">Micromonospora chersina</name>
    <dbReference type="NCBI Taxonomy" id="47854"/>
    <lineage>
        <taxon>Bacteria</taxon>
        <taxon>Bacillati</taxon>
        <taxon>Actinomycetota</taxon>
        <taxon>Actinomycetes</taxon>
        <taxon>Micromonosporales</taxon>
        <taxon>Micromonosporaceae</taxon>
        <taxon>Micromonospora</taxon>
    </lineage>
</organism>
<dbReference type="STRING" id="47854.GA0070603_0864"/>
<dbReference type="GeneID" id="43277539"/>
<dbReference type="PROSITE" id="PS51704">
    <property type="entry name" value="GP_PDE"/>
    <property type="match status" value="1"/>
</dbReference>
<evidence type="ECO:0000259" key="3">
    <source>
        <dbReference type="PROSITE" id="PS51841"/>
    </source>
</evidence>
<evidence type="ECO:0000259" key="2">
    <source>
        <dbReference type="PROSITE" id="PS51704"/>
    </source>
</evidence>
<name>A0A1C6U7G3_9ACTN</name>
<feature type="domain" description="GP-PDE" evidence="2">
    <location>
        <begin position="36"/>
        <end position="285"/>
    </location>
</feature>
<dbReference type="InterPro" id="IPR001322">
    <property type="entry name" value="Lamin_tail_dom"/>
</dbReference>
<sequence length="421" mass="45148">MHTSPSSGPGLRAGPATAPAPRAGSTPPASRGGRRAATYAHRGSSGMAPENTAAAFELAIAEGADYVETDVQLSADGELVIIHDVTLARTTDAQRVFADRPPWNVHDFTLAELRKLDAGGWYAAEFTGQRILTLDELLDLLGDRVGLNLELKSPAVNPGLARAVVARLRRRRDWLTPGARPRPLIVGSFDEQALQDVHTQLPDVPVSLITYDVPAGGRLTDLAGWIFSVNPDIRRLRPEDAARVVEAGLALVPWTVDSPELWRWALDLGVDGMITNYPSALNDLLDGRGPARGATGVVIEDIRYHSPGEHAVLRNVSDQPVDVSGWYLRNQASHRIVVGDNHVIPPGGLLRVHTGPGDDDSTAYHDGRASAFWNSTNGDSAGLHRADGVIVDLYAYVIRADGDTEWGRLPGAGPTHDPPVS</sequence>
<dbReference type="Gene3D" id="3.20.20.190">
    <property type="entry name" value="Phosphatidylinositol (PI) phosphodiesterase"/>
    <property type="match status" value="1"/>
</dbReference>